<dbReference type="EMBL" id="FOXB01000024">
    <property type="protein sequence ID" value="SFP53270.1"/>
    <property type="molecule type" value="Genomic_DNA"/>
</dbReference>
<dbReference type="STRING" id="223786.SAMN05216234_12430"/>
<dbReference type="AlphaFoldDB" id="A0A1I5R4H8"/>
<keyword evidence="2" id="KW-1185">Reference proteome</keyword>
<evidence type="ECO:0000313" key="1">
    <source>
        <dbReference type="EMBL" id="SFP53270.1"/>
    </source>
</evidence>
<dbReference type="RefSeq" id="WP_092912819.1">
    <property type="nucleotide sequence ID" value="NZ_FOXB01000024.1"/>
</dbReference>
<reference evidence="1 2" key="1">
    <citation type="submission" date="2016-10" db="EMBL/GenBank/DDBJ databases">
        <authorList>
            <person name="de Groot N.N."/>
        </authorList>
    </citation>
    <scope>NUCLEOTIDE SEQUENCE [LARGE SCALE GENOMIC DNA]</scope>
    <source>
        <strain evidence="1 2">EP1-55-1</strain>
    </source>
</reference>
<evidence type="ECO:0000313" key="2">
    <source>
        <dbReference type="Proteomes" id="UP000199227"/>
    </source>
</evidence>
<dbReference type="OrthoDB" id="5342741at2"/>
<dbReference type="Proteomes" id="UP000199227">
    <property type="component" value="Unassembled WGS sequence"/>
</dbReference>
<accession>A0A1I5R4H8</accession>
<proteinExistence type="predicted"/>
<keyword evidence="1" id="KW-0808">Transferase</keyword>
<organism evidence="1 2">
    <name type="scientific">Hydrogenimonas thermophila</name>
    <dbReference type="NCBI Taxonomy" id="223786"/>
    <lineage>
        <taxon>Bacteria</taxon>
        <taxon>Pseudomonadati</taxon>
        <taxon>Campylobacterota</taxon>
        <taxon>Epsilonproteobacteria</taxon>
        <taxon>Campylobacterales</taxon>
        <taxon>Hydrogenimonadaceae</taxon>
        <taxon>Hydrogenimonas</taxon>
    </lineage>
</organism>
<dbReference type="GO" id="GO:0016740">
    <property type="term" value="F:transferase activity"/>
    <property type="evidence" value="ECO:0007669"/>
    <property type="project" value="UniProtKB-KW"/>
</dbReference>
<gene>
    <name evidence="1" type="ORF">SAMN05216234_12430</name>
</gene>
<protein>
    <submittedName>
        <fullName evidence="1">Spore coat polysaccharide biosynthesis protein SpsG, predicted glycosyltransferase</fullName>
    </submittedName>
</protein>
<name>A0A1I5R4H8_9BACT</name>
<sequence length="292" mass="33777">MKIYYYINTGHRVGLDRLRRSAPIINALEEMGVEITMLTNDFRAGEYAKEQFGIKKYVSVDIVRNIANIATTSDVLIFDSQEESRVMWEDMASYFHKFIRISDNPDDFASKNEVLLSSMKEIGDAPQVNVVDPRYFDENEEHNGGIVYFWGDDDYEQKLLELSDAFEGLDITLLEGYYFFMQYGSELSKKFKTVEESEDYDEILKKADTFITSSPQSALEALVAGSNPIYLKKPGVSNTWDNMMKTYNIPVVSEFNNKLIKEKISEKLINKNEFLKKETLYKVSSYIKDNIR</sequence>